<organism evidence="3 4">
    <name type="scientific">Rhodopseudomonas pentothenatexigens</name>
    <dbReference type="NCBI Taxonomy" id="999699"/>
    <lineage>
        <taxon>Bacteria</taxon>
        <taxon>Pseudomonadati</taxon>
        <taxon>Pseudomonadota</taxon>
        <taxon>Alphaproteobacteria</taxon>
        <taxon>Hyphomicrobiales</taxon>
        <taxon>Nitrobacteraceae</taxon>
        <taxon>Rhodopseudomonas</taxon>
    </lineage>
</organism>
<accession>A0A336JNV3</accession>
<protein>
    <recommendedName>
        <fullName evidence="6">SPW repeat-containing protein</fullName>
    </recommendedName>
</protein>
<dbReference type="EMBL" id="QRDT01000011">
    <property type="protein sequence ID" value="RED33242.1"/>
    <property type="molecule type" value="Genomic_DNA"/>
</dbReference>
<keyword evidence="1" id="KW-0472">Membrane</keyword>
<feature type="transmembrane region" description="Helical" evidence="1">
    <location>
        <begin position="7"/>
        <end position="27"/>
    </location>
</feature>
<sequence length="118" mass="12669">MRVVPTRFHGVIDYLVSLLVLTLPFAAGEQGAIRWVFVALGCTGIVYSLITDYEWGALRLLPMPWHLALDVVFGVVMLVIGVALWSAALGKISVAIGVAALVLSGITELQPRRPARGS</sequence>
<dbReference type="AlphaFoldDB" id="A0A336JNV3"/>
<dbReference type="Proteomes" id="UP000256343">
    <property type="component" value="Unassembled WGS sequence"/>
</dbReference>
<dbReference type="EMBL" id="UFQQ01000011">
    <property type="protein sequence ID" value="SSW91318.1"/>
    <property type="molecule type" value="Genomic_DNA"/>
</dbReference>
<keyword evidence="5" id="KW-1185">Reference proteome</keyword>
<evidence type="ECO:0000313" key="2">
    <source>
        <dbReference type="EMBL" id="RED33242.1"/>
    </source>
</evidence>
<keyword evidence="1" id="KW-1133">Transmembrane helix</keyword>
<name>A0A336JNV3_9BRAD</name>
<feature type="transmembrane region" description="Helical" evidence="1">
    <location>
        <begin position="67"/>
        <end position="86"/>
    </location>
</feature>
<evidence type="ECO:0008006" key="6">
    <source>
        <dbReference type="Google" id="ProtNLM"/>
    </source>
</evidence>
<evidence type="ECO:0000256" key="1">
    <source>
        <dbReference type="SAM" id="Phobius"/>
    </source>
</evidence>
<dbReference type="Proteomes" id="UP000252631">
    <property type="component" value="Unassembled WGS sequence"/>
</dbReference>
<proteinExistence type="predicted"/>
<evidence type="ECO:0000313" key="3">
    <source>
        <dbReference type="EMBL" id="SSW91318.1"/>
    </source>
</evidence>
<gene>
    <name evidence="2" type="ORF">BJ125_11179</name>
    <name evidence="3" type="ORF">SAMN05892882_11179</name>
</gene>
<evidence type="ECO:0000313" key="5">
    <source>
        <dbReference type="Proteomes" id="UP000256343"/>
    </source>
</evidence>
<evidence type="ECO:0000313" key="4">
    <source>
        <dbReference type="Proteomes" id="UP000252631"/>
    </source>
</evidence>
<reference evidence="3 4" key="1">
    <citation type="submission" date="2017-08" db="EMBL/GenBank/DDBJ databases">
        <authorList>
            <person name="de Groot N.N."/>
        </authorList>
    </citation>
    <scope>NUCLEOTIDE SEQUENCE [LARGE SCALE GENOMIC DNA]</scope>
    <source>
        <strain evidence="3 4">JA575</strain>
    </source>
</reference>
<feature type="transmembrane region" description="Helical" evidence="1">
    <location>
        <begin position="33"/>
        <end position="55"/>
    </location>
</feature>
<keyword evidence="1" id="KW-0812">Transmembrane</keyword>
<reference evidence="2 5" key="2">
    <citation type="submission" date="2018-07" db="EMBL/GenBank/DDBJ databases">
        <title>Genomic Encyclopedia of Archaeal and Bacterial Type Strains, Phase II (KMG-II): from individual species to whole genera.</title>
        <authorList>
            <person name="Goeker M."/>
        </authorList>
    </citation>
    <scope>NUCLEOTIDE SEQUENCE [LARGE SCALE GENOMIC DNA]</scope>
    <source>
        <strain evidence="2 5">JA575</strain>
    </source>
</reference>